<gene>
    <name evidence="1" type="ordered locus">VV2016</name>
</gene>
<accession>Q7MJZ3</accession>
<evidence type="ECO:0000313" key="1">
    <source>
        <dbReference type="EMBL" id="BAC94781.1"/>
    </source>
</evidence>
<proteinExistence type="predicted"/>
<protein>
    <submittedName>
        <fullName evidence="1">Uncharacterized protein</fullName>
    </submittedName>
</protein>
<sequence length="83" mass="9445">MQGVAKPNVLPIVFTHQITHIHIKRKVEVIEQMAWGITLAIHFTLFDIGNVVDIRHPFCNTKAPLCRPVKGVIRFDRHHGLCA</sequence>
<dbReference type="KEGG" id="vvy:VV2016"/>
<dbReference type="EMBL" id="BA000037">
    <property type="protein sequence ID" value="BAC94781.1"/>
    <property type="molecule type" value="Genomic_DNA"/>
</dbReference>
<organism evidence="1 2">
    <name type="scientific">Vibrio vulnificus (strain YJ016)</name>
    <dbReference type="NCBI Taxonomy" id="196600"/>
    <lineage>
        <taxon>Bacteria</taxon>
        <taxon>Pseudomonadati</taxon>
        <taxon>Pseudomonadota</taxon>
        <taxon>Gammaproteobacteria</taxon>
        <taxon>Vibrionales</taxon>
        <taxon>Vibrionaceae</taxon>
        <taxon>Vibrio</taxon>
    </lineage>
</organism>
<reference evidence="1 2" key="1">
    <citation type="journal article" date="2003" name="Genome Res.">
        <title>Comparative genome analysis of Vibrio vulnificus, a marine pathogen.</title>
        <authorList>
            <person name="Chen C.Y."/>
            <person name="Wu K.M."/>
            <person name="Chang Y.C."/>
            <person name="Chang C.H."/>
            <person name="Tsai H.C."/>
            <person name="Liao T.L."/>
            <person name="Liu Y.M."/>
            <person name="Chen H.J."/>
            <person name="Shen A.B."/>
            <person name="Li J.C."/>
            <person name="Su T.L."/>
            <person name="Shao C.P."/>
            <person name="Lee C.T."/>
            <person name="Hor L.I."/>
            <person name="Tsai S.F."/>
        </authorList>
    </citation>
    <scope>NUCLEOTIDE SEQUENCE [LARGE SCALE GENOMIC DNA]</scope>
    <source>
        <strain evidence="1 2">YJ016</strain>
    </source>
</reference>
<dbReference type="HOGENOM" id="CLU_2541695_0_0_6"/>
<evidence type="ECO:0000313" key="2">
    <source>
        <dbReference type="Proteomes" id="UP000002675"/>
    </source>
</evidence>
<name>Q7MJZ3_VIBVY</name>
<dbReference type="AlphaFoldDB" id="Q7MJZ3"/>
<dbReference type="Proteomes" id="UP000002675">
    <property type="component" value="Chromosome I"/>
</dbReference>